<dbReference type="OrthoDB" id="1918685at2759"/>
<feature type="region of interest" description="Disordered" evidence="1">
    <location>
        <begin position="387"/>
        <end position="497"/>
    </location>
</feature>
<feature type="compositionally biased region" description="Polar residues" evidence="1">
    <location>
        <begin position="387"/>
        <end position="398"/>
    </location>
</feature>
<dbReference type="PANTHER" id="PTHR14303:SF0">
    <property type="entry name" value="DNA POLYMERASE DELTA SUBUNIT 4"/>
    <property type="match status" value="1"/>
</dbReference>
<evidence type="ECO:0000313" key="2">
    <source>
        <dbReference type="EMBL" id="TPX11888.1"/>
    </source>
</evidence>
<dbReference type="GO" id="GO:0000731">
    <property type="term" value="P:DNA synthesis involved in DNA repair"/>
    <property type="evidence" value="ECO:0007669"/>
    <property type="project" value="InterPro"/>
</dbReference>
<feature type="compositionally biased region" description="Basic and acidic residues" evidence="1">
    <location>
        <begin position="455"/>
        <end position="471"/>
    </location>
</feature>
<organism evidence="2 3">
    <name type="scientific">Thyridium curvatum</name>
    <dbReference type="NCBI Taxonomy" id="1093900"/>
    <lineage>
        <taxon>Eukaryota</taxon>
        <taxon>Fungi</taxon>
        <taxon>Dikarya</taxon>
        <taxon>Ascomycota</taxon>
        <taxon>Pezizomycotina</taxon>
        <taxon>Sordariomycetes</taxon>
        <taxon>Sordariomycetidae</taxon>
        <taxon>Thyridiales</taxon>
        <taxon>Thyridiaceae</taxon>
        <taxon>Thyridium</taxon>
    </lineage>
</organism>
<proteinExistence type="predicted"/>
<dbReference type="STRING" id="1093900.A0A507B4U8"/>
<feature type="compositionally biased region" description="Acidic residues" evidence="1">
    <location>
        <begin position="472"/>
        <end position="483"/>
    </location>
</feature>
<dbReference type="RefSeq" id="XP_030993599.1">
    <property type="nucleotide sequence ID" value="XM_031142125.1"/>
</dbReference>
<feature type="compositionally biased region" description="Polar residues" evidence="1">
    <location>
        <begin position="406"/>
        <end position="418"/>
    </location>
</feature>
<dbReference type="GeneID" id="41974833"/>
<keyword evidence="3" id="KW-1185">Reference proteome</keyword>
<dbReference type="GO" id="GO:0003887">
    <property type="term" value="F:DNA-directed DNA polymerase activity"/>
    <property type="evidence" value="ECO:0007669"/>
    <property type="project" value="TreeGrafter"/>
</dbReference>
<feature type="compositionally biased region" description="Low complexity" evidence="1">
    <location>
        <begin position="445"/>
        <end position="454"/>
    </location>
</feature>
<dbReference type="GO" id="GO:0006261">
    <property type="term" value="P:DNA-templated DNA replication"/>
    <property type="evidence" value="ECO:0007669"/>
    <property type="project" value="TreeGrafter"/>
</dbReference>
<accession>A0A507B4U8</accession>
<sequence>MAGQPSIQTPAGHARALSPADPSSEPRLEPLIDGLLKTGVCVPNSLFLVEGVDAKVPISRLHRAVRLMLGDGRLCIQALLSPELHSLIDNENVCVGTYVRLVKSTLHCFKAGKLGGKPDRNSSDDGPKLVYLLVERMIPVGSSRSYLEAIKRSEELSENQRPPQLVEDVQVQVVHAGYASTGVKAPVSHADQDLSDGDDEFETMQVSQEKANTRRTQAGEMREAAARPGSAYGAAANQLPWASDDPAQPLKLTSLRSIPLLPYKQNWRVNVLAVVAELSGVEPSHLPPYQQRVARLADPSTKKQVHLTVFLDPESFAPEEGSVVLLLGVKNHRFDGGSLKMYANERRPDGAPWWLENPTHLDWCDVQGLQRWWEKQEAVVAQDIESSEQQSTMVTTRKASGGRTAAPTSKQSTLSFNHRVTKAVPKSAKEAAIEAPASKKVDTTPAKPSPLSKSAKPEEEEKEEIVSKVEVEVEEPEKEEQEEAAPVPEKSEAEVDAEKITDAQINKYWRGVEAERIAKRVHQEDLDTSEKVLRYFDVSSQYGPCIGITRTRRWMRANKLGLNPPIEVLAVLLKEEAKGRKGVQTAQMDSIMNSTAITS</sequence>
<feature type="region of interest" description="Disordered" evidence="1">
    <location>
        <begin position="1"/>
        <end position="25"/>
    </location>
</feature>
<dbReference type="Pfam" id="PF04081">
    <property type="entry name" value="DNA_pol_delta_4"/>
    <property type="match status" value="1"/>
</dbReference>
<protein>
    <submittedName>
        <fullName evidence="2">Uncharacterized protein</fullName>
    </submittedName>
</protein>
<feature type="compositionally biased region" description="Basic and acidic residues" evidence="1">
    <location>
        <begin position="427"/>
        <end position="442"/>
    </location>
</feature>
<gene>
    <name evidence="2" type="ORF">E0L32_007386</name>
</gene>
<dbReference type="EMBL" id="SKBQ01000045">
    <property type="protein sequence ID" value="TPX11888.1"/>
    <property type="molecule type" value="Genomic_DNA"/>
</dbReference>
<evidence type="ECO:0000313" key="3">
    <source>
        <dbReference type="Proteomes" id="UP000319257"/>
    </source>
</evidence>
<dbReference type="InParanoid" id="A0A507B4U8"/>
<name>A0A507B4U8_9PEZI</name>
<dbReference type="AlphaFoldDB" id="A0A507B4U8"/>
<dbReference type="GO" id="GO:0043625">
    <property type="term" value="C:delta DNA polymerase complex"/>
    <property type="evidence" value="ECO:0007669"/>
    <property type="project" value="TreeGrafter"/>
</dbReference>
<comment type="caution">
    <text evidence="2">The sequence shown here is derived from an EMBL/GenBank/DDBJ whole genome shotgun (WGS) entry which is preliminary data.</text>
</comment>
<reference evidence="2 3" key="1">
    <citation type="submission" date="2019-06" db="EMBL/GenBank/DDBJ databases">
        <title>Draft genome sequence of the filamentous fungus Phialemoniopsis curvata isolated from diesel fuel.</title>
        <authorList>
            <person name="Varaljay V.A."/>
            <person name="Lyon W.J."/>
            <person name="Crouch A.L."/>
            <person name="Drake C.E."/>
            <person name="Hollomon J.M."/>
            <person name="Nadeau L.J."/>
            <person name="Nunn H.S."/>
            <person name="Stevenson B.S."/>
            <person name="Bojanowski C.L."/>
            <person name="Crookes-Goodson W.J."/>
        </authorList>
    </citation>
    <scope>NUCLEOTIDE SEQUENCE [LARGE SCALE GENOMIC DNA]</scope>
    <source>
        <strain evidence="2 3">D216</strain>
    </source>
</reference>
<dbReference type="Proteomes" id="UP000319257">
    <property type="component" value="Unassembled WGS sequence"/>
</dbReference>
<dbReference type="InterPro" id="IPR007218">
    <property type="entry name" value="DNA_pol_delta_4"/>
</dbReference>
<evidence type="ECO:0000256" key="1">
    <source>
        <dbReference type="SAM" id="MobiDB-lite"/>
    </source>
</evidence>
<dbReference type="PANTHER" id="PTHR14303">
    <property type="entry name" value="DNA POLYMERASE DELTA SUBUNIT 4"/>
    <property type="match status" value="1"/>
</dbReference>